<keyword evidence="1 3" id="KW-0413">Isomerase</keyword>
<sequence length="502" mass="53488">MSRTVGVPLADNGDEDRVVEIAIVLRCGCDSGRCGRQVGLVYAHGSRLTLVNDLGAGQSNATVSRHVVPADFQGSADLTSCPGTRTWVPFTAFKEPYEGFLASGRRRPVELRLDAESTSDTITVVCGTRPELIKCGPLIRYFGERASVVYTGQHYDSAMYDQIRRDIAMPGSFHELAVDRTSRGRQLGAAVAAVDQVLAAHPTSAVLVQGDTTSALAGALAANANSVPLVHVEAGLRSFDRAMPEEHNRVLIDHLADLCCAPTALNRENLLAEQIPPHRVAVTGNTVVEALRAAAPDTAARDRVLAGLGLAPDGYLVATIHRPENVDDRHNLELILRVLNRLPLPVVVPLHPRMARRVEEFGLDALLAELRVIEPQAYPAFLALVSGAAVVVSDSGGIQEEVSVLKRPVVVVRRSTERPEIEGTFGTLVPPGPRVRHEVLRWLDDVPGHRARLAAIPSPYGTGSPSARIAAAVRRLLAGSGSPAESPAESRAAVAVPMAAAT</sequence>
<comment type="caution">
    <text evidence="3">The sequence shown here is derived from an EMBL/GenBank/DDBJ whole genome shotgun (WGS) entry which is preliminary data.</text>
</comment>
<dbReference type="Gene3D" id="3.40.50.2000">
    <property type="entry name" value="Glycogen Phosphorylase B"/>
    <property type="match status" value="2"/>
</dbReference>
<evidence type="ECO:0000313" key="3">
    <source>
        <dbReference type="EMBL" id="MCT2582001.1"/>
    </source>
</evidence>
<dbReference type="PANTHER" id="PTHR43174:SF1">
    <property type="entry name" value="UDP-N-ACETYLGLUCOSAMINE 2-EPIMERASE"/>
    <property type="match status" value="1"/>
</dbReference>
<proteinExistence type="inferred from homology"/>
<dbReference type="EMBL" id="JAFFZE010000004">
    <property type="protein sequence ID" value="MCT2582001.1"/>
    <property type="molecule type" value="Genomic_DNA"/>
</dbReference>
<dbReference type="GO" id="GO:0008761">
    <property type="term" value="F:UDP-N-acetylglucosamine 2-epimerase activity"/>
    <property type="evidence" value="ECO:0007669"/>
    <property type="project" value="UniProtKB-EC"/>
</dbReference>
<dbReference type="Pfam" id="PF02350">
    <property type="entry name" value="Epimerase_2"/>
    <property type="match status" value="1"/>
</dbReference>
<evidence type="ECO:0000313" key="4">
    <source>
        <dbReference type="Proteomes" id="UP001156441"/>
    </source>
</evidence>
<dbReference type="SUPFAM" id="SSF53756">
    <property type="entry name" value="UDP-Glycosyltransferase/glycogen phosphorylase"/>
    <property type="match status" value="1"/>
</dbReference>
<dbReference type="InterPro" id="IPR029767">
    <property type="entry name" value="WecB-like"/>
</dbReference>
<feature type="domain" description="UDP-N-acetylglucosamine 2-epimerase" evidence="2">
    <location>
        <begin position="147"/>
        <end position="473"/>
    </location>
</feature>
<comment type="similarity">
    <text evidence="1">Belongs to the UDP-N-acetylglucosamine 2-epimerase family.</text>
</comment>
<accession>A0ABT2J2L1</accession>
<keyword evidence="4" id="KW-1185">Reference proteome</keyword>
<dbReference type="CDD" id="cd03786">
    <property type="entry name" value="GTB_UDP-GlcNAc_2-Epimerase"/>
    <property type="match status" value="1"/>
</dbReference>
<dbReference type="NCBIfam" id="TIGR00236">
    <property type="entry name" value="wecB"/>
    <property type="match status" value="1"/>
</dbReference>
<dbReference type="PANTHER" id="PTHR43174">
    <property type="entry name" value="UDP-N-ACETYLGLUCOSAMINE 2-EPIMERASE"/>
    <property type="match status" value="1"/>
</dbReference>
<gene>
    <name evidence="3" type="primary">wecB</name>
    <name evidence="3" type="ORF">JT362_02550</name>
</gene>
<dbReference type="Proteomes" id="UP001156441">
    <property type="component" value="Unassembled WGS sequence"/>
</dbReference>
<organism evidence="3 4">
    <name type="scientific">Actinophytocola gossypii</name>
    <dbReference type="NCBI Taxonomy" id="2812003"/>
    <lineage>
        <taxon>Bacteria</taxon>
        <taxon>Bacillati</taxon>
        <taxon>Actinomycetota</taxon>
        <taxon>Actinomycetes</taxon>
        <taxon>Pseudonocardiales</taxon>
        <taxon>Pseudonocardiaceae</taxon>
    </lineage>
</organism>
<evidence type="ECO:0000259" key="2">
    <source>
        <dbReference type="Pfam" id="PF02350"/>
    </source>
</evidence>
<name>A0ABT2J2L1_9PSEU</name>
<dbReference type="InterPro" id="IPR003331">
    <property type="entry name" value="UDP_GlcNAc_Epimerase_2_dom"/>
</dbReference>
<dbReference type="EC" id="5.1.3.14" evidence="3"/>
<reference evidence="3 4" key="1">
    <citation type="submission" date="2021-02" db="EMBL/GenBank/DDBJ databases">
        <title>Actinophytocola xerophila sp. nov., isolated from soil of cotton cropping field.</title>
        <authorList>
            <person name="Huang R."/>
            <person name="Chen X."/>
            <person name="Ge X."/>
            <person name="Liu W."/>
        </authorList>
    </citation>
    <scope>NUCLEOTIDE SEQUENCE [LARGE SCALE GENOMIC DNA]</scope>
    <source>
        <strain evidence="3 4">S1-96</strain>
    </source>
</reference>
<evidence type="ECO:0000256" key="1">
    <source>
        <dbReference type="RuleBase" id="RU003513"/>
    </source>
</evidence>
<protein>
    <submittedName>
        <fullName evidence="3">UDP-N-acetylglucosamine 2-epimerase (Non-hydrolyzing)</fullName>
        <ecNumber evidence="3">5.1.3.14</ecNumber>
    </submittedName>
</protein>